<keyword evidence="1" id="KW-0479">Metal-binding</keyword>
<keyword evidence="8" id="KW-1185">Reference proteome</keyword>
<feature type="compositionally biased region" description="Basic and acidic residues" evidence="5">
    <location>
        <begin position="142"/>
        <end position="151"/>
    </location>
</feature>
<sequence>MSEEILHGSDEAVRIKVELKEEWLDEAVAASNQSNHAASSDDVLEASMNLRFEAQSEEIQAMKETIGALKQVLKSQSQSAGKRKREIAESKKEIAELKGLLLAQKASSTSFNSLILRLAEATIATENIRQELQLERAILREQQRHSRRDSSSNDDVDDNADDDGRGVYVPGHSAPSPPPYTKSIHIPSQPQQAAPTHEVSWNSKPDWAPEWTCPACKESLYNFRHRVNCFSCSSPNPGLVIKRGDWTCPSCNSNNFPSRRDCFICSTPKLNCHIVPGSEISGNGNSSGKTWKCTSCQYNNIGTDVLSLTESAKLDENVRSEMERMLQQMQSEMGETNPVTLLELSKINPSLVSGLHSQAVSTI</sequence>
<dbReference type="SUPFAM" id="SSF90209">
    <property type="entry name" value="Ran binding protein zinc finger-like"/>
    <property type="match status" value="1"/>
</dbReference>
<accession>A0A9W7BS99</accession>
<feature type="region of interest" description="Disordered" evidence="5">
    <location>
        <begin position="142"/>
        <end position="201"/>
    </location>
</feature>
<dbReference type="PROSITE" id="PS01358">
    <property type="entry name" value="ZF_RANBP2_1"/>
    <property type="match status" value="1"/>
</dbReference>
<name>A0A9W7BS99_9STRA</name>
<evidence type="ECO:0000256" key="5">
    <source>
        <dbReference type="SAM" id="MobiDB-lite"/>
    </source>
</evidence>
<feature type="domain" description="RanBP2-type" evidence="6">
    <location>
        <begin position="242"/>
        <end position="271"/>
    </location>
</feature>
<dbReference type="SMART" id="SM00547">
    <property type="entry name" value="ZnF_RBZ"/>
    <property type="match status" value="2"/>
</dbReference>
<dbReference type="Gene3D" id="4.10.1060.10">
    <property type="entry name" value="Zinc finger, RanBP2-type"/>
    <property type="match status" value="1"/>
</dbReference>
<dbReference type="Proteomes" id="UP001165085">
    <property type="component" value="Unassembled WGS sequence"/>
</dbReference>
<comment type="caution">
    <text evidence="7">The sequence shown here is derived from an EMBL/GenBank/DDBJ whole genome shotgun (WGS) entry which is preliminary data.</text>
</comment>
<dbReference type="GO" id="GO:0008270">
    <property type="term" value="F:zinc ion binding"/>
    <property type="evidence" value="ECO:0007669"/>
    <property type="project" value="UniProtKB-KW"/>
</dbReference>
<evidence type="ECO:0000256" key="1">
    <source>
        <dbReference type="ARBA" id="ARBA00022723"/>
    </source>
</evidence>
<keyword evidence="3" id="KW-0862">Zinc</keyword>
<evidence type="ECO:0000259" key="6">
    <source>
        <dbReference type="PROSITE" id="PS50199"/>
    </source>
</evidence>
<feature type="compositionally biased region" description="Polar residues" evidence="5">
    <location>
        <begin position="186"/>
        <end position="201"/>
    </location>
</feature>
<evidence type="ECO:0000256" key="3">
    <source>
        <dbReference type="ARBA" id="ARBA00022833"/>
    </source>
</evidence>
<evidence type="ECO:0000256" key="4">
    <source>
        <dbReference type="PROSITE-ProRule" id="PRU00322"/>
    </source>
</evidence>
<dbReference type="AlphaFoldDB" id="A0A9W7BS99"/>
<dbReference type="InterPro" id="IPR001876">
    <property type="entry name" value="Znf_RanBP2"/>
</dbReference>
<protein>
    <recommendedName>
        <fullName evidence="6">RanBP2-type domain-containing protein</fullName>
    </recommendedName>
</protein>
<evidence type="ECO:0000313" key="8">
    <source>
        <dbReference type="Proteomes" id="UP001165085"/>
    </source>
</evidence>
<evidence type="ECO:0000313" key="7">
    <source>
        <dbReference type="EMBL" id="GMH92619.1"/>
    </source>
</evidence>
<organism evidence="7 8">
    <name type="scientific">Triparma strigata</name>
    <dbReference type="NCBI Taxonomy" id="1606541"/>
    <lineage>
        <taxon>Eukaryota</taxon>
        <taxon>Sar</taxon>
        <taxon>Stramenopiles</taxon>
        <taxon>Ochrophyta</taxon>
        <taxon>Bolidophyceae</taxon>
        <taxon>Parmales</taxon>
        <taxon>Triparmaceae</taxon>
        <taxon>Triparma</taxon>
    </lineage>
</organism>
<gene>
    <name evidence="7" type="ORF">TrST_g175</name>
</gene>
<proteinExistence type="predicted"/>
<dbReference type="InterPro" id="IPR036443">
    <property type="entry name" value="Znf_RanBP2_sf"/>
</dbReference>
<reference evidence="8" key="1">
    <citation type="journal article" date="2023" name="Commun. Biol.">
        <title>Genome analysis of Parmales, the sister group of diatoms, reveals the evolutionary specialization of diatoms from phago-mixotrophs to photoautotrophs.</title>
        <authorList>
            <person name="Ban H."/>
            <person name="Sato S."/>
            <person name="Yoshikawa S."/>
            <person name="Yamada K."/>
            <person name="Nakamura Y."/>
            <person name="Ichinomiya M."/>
            <person name="Sato N."/>
            <person name="Blanc-Mathieu R."/>
            <person name="Endo H."/>
            <person name="Kuwata A."/>
            <person name="Ogata H."/>
        </authorList>
    </citation>
    <scope>NUCLEOTIDE SEQUENCE [LARGE SCALE GENOMIC DNA]</scope>
    <source>
        <strain evidence="8">NIES 3701</strain>
    </source>
</reference>
<dbReference type="Pfam" id="PF00641">
    <property type="entry name" value="Zn_ribbon_RanBP"/>
    <property type="match status" value="2"/>
</dbReference>
<dbReference type="OrthoDB" id="448399at2759"/>
<keyword evidence="2 4" id="KW-0863">Zinc-finger</keyword>
<feature type="compositionally biased region" description="Acidic residues" evidence="5">
    <location>
        <begin position="152"/>
        <end position="161"/>
    </location>
</feature>
<dbReference type="EMBL" id="BRXY01000403">
    <property type="protein sequence ID" value="GMH92619.1"/>
    <property type="molecule type" value="Genomic_DNA"/>
</dbReference>
<evidence type="ECO:0000256" key="2">
    <source>
        <dbReference type="ARBA" id="ARBA00022771"/>
    </source>
</evidence>
<dbReference type="PROSITE" id="PS50199">
    <property type="entry name" value="ZF_RANBP2_2"/>
    <property type="match status" value="1"/>
</dbReference>